<evidence type="ECO:0000313" key="1">
    <source>
        <dbReference type="EMBL" id="KAI0051720.1"/>
    </source>
</evidence>
<dbReference type="EMBL" id="MU275850">
    <property type="protein sequence ID" value="KAI0051720.1"/>
    <property type="molecule type" value="Genomic_DNA"/>
</dbReference>
<reference evidence="1" key="1">
    <citation type="submission" date="2021-02" db="EMBL/GenBank/DDBJ databases">
        <authorList>
            <consortium name="DOE Joint Genome Institute"/>
            <person name="Ahrendt S."/>
            <person name="Looney B.P."/>
            <person name="Miyauchi S."/>
            <person name="Morin E."/>
            <person name="Drula E."/>
            <person name="Courty P.E."/>
            <person name="Chicoki N."/>
            <person name="Fauchery L."/>
            <person name="Kohler A."/>
            <person name="Kuo A."/>
            <person name="Labutti K."/>
            <person name="Pangilinan J."/>
            <person name="Lipzen A."/>
            <person name="Riley R."/>
            <person name="Andreopoulos W."/>
            <person name="He G."/>
            <person name="Johnson J."/>
            <person name="Barry K.W."/>
            <person name="Grigoriev I.V."/>
            <person name="Nagy L."/>
            <person name="Hibbett D."/>
            <person name="Henrissat B."/>
            <person name="Matheny P.B."/>
            <person name="Labbe J."/>
            <person name="Martin F."/>
        </authorList>
    </citation>
    <scope>NUCLEOTIDE SEQUENCE</scope>
    <source>
        <strain evidence="1">FP105234-sp</strain>
    </source>
</reference>
<sequence>PRLPHDLLALIDSAVVWKVPREVLLQQLELLPGGGRFLRAFLSGRQAGRLARSVLDGGVPSRALRVLALAHQLETEIGRDQYERMALRFAAIGEWKLVLQLVAMARRHLGHLSGRLLDWQTLAYIQQAQYAHLERVTEKFEQEGVQPGRRTYHLLISGHIRNQNLPMAMDALQRMERAGFPIEHTTLAVVTAAYRTLGPDPAVQTQALTALQNADARTATCLLNALVQLSVDANDTERLASLLGLMTFDALDVSRLLRPPEDSSLHDVGSSTATKEALAVISLRRVSEATRIYPDVATYTILINHAASRRDITSARALTRHMLHADIQPDARFAAALVRLHFAAHRPGAALRMVTRFCEGNVPAQARLARLGHRFGLKPDESEEPHIAAIQAKPTTEIINACLHGVLRLRGLKTARMILQLMRACSVQPDDHTAELLLRYLDRSVGAHPAVLIRTLRNMLFAISRPSLGQLEIIYRAILREENHAAMESGWRGAARLVPNGRDHADRSVKMGEPFDPTAGIHPPPSITDSVRPMIQSLSQRGIRANRAMLTLRIRHEGVTKLDMHAAKDVFQTMLDRGMHPNRYHYAALMEGYVAAGDFGAAKGVMNAAWKARVRPNRVMYTMLIVGYARQGDPMEAMRTFQDMIATGIRPDVAAIDTVTSAFFAAGSHRLARRTLIGLWTYVAPFPKSLHTASLKTLIALFRVLKVDGKRSKMLAKTDQKGFRWKVQSL</sequence>
<evidence type="ECO:0000313" key="2">
    <source>
        <dbReference type="Proteomes" id="UP000814033"/>
    </source>
</evidence>
<feature type="non-terminal residue" evidence="1">
    <location>
        <position position="1"/>
    </location>
</feature>
<feature type="non-terminal residue" evidence="1">
    <location>
        <position position="730"/>
    </location>
</feature>
<name>A0ACB8S726_9AGAM</name>
<protein>
    <submittedName>
        <fullName evidence="1">Uncharacterized protein</fullName>
    </submittedName>
</protein>
<dbReference type="Proteomes" id="UP000814033">
    <property type="component" value="Unassembled WGS sequence"/>
</dbReference>
<organism evidence="1 2">
    <name type="scientific">Auriscalpium vulgare</name>
    <dbReference type="NCBI Taxonomy" id="40419"/>
    <lineage>
        <taxon>Eukaryota</taxon>
        <taxon>Fungi</taxon>
        <taxon>Dikarya</taxon>
        <taxon>Basidiomycota</taxon>
        <taxon>Agaricomycotina</taxon>
        <taxon>Agaricomycetes</taxon>
        <taxon>Russulales</taxon>
        <taxon>Auriscalpiaceae</taxon>
        <taxon>Auriscalpium</taxon>
    </lineage>
</organism>
<proteinExistence type="predicted"/>
<gene>
    <name evidence="1" type="ORF">FA95DRAFT_1478407</name>
</gene>
<comment type="caution">
    <text evidence="1">The sequence shown here is derived from an EMBL/GenBank/DDBJ whole genome shotgun (WGS) entry which is preliminary data.</text>
</comment>
<accession>A0ACB8S726</accession>
<keyword evidence="2" id="KW-1185">Reference proteome</keyword>
<reference evidence="1" key="2">
    <citation type="journal article" date="2022" name="New Phytol.">
        <title>Evolutionary transition to the ectomycorrhizal habit in the genomes of a hyperdiverse lineage of mushroom-forming fungi.</title>
        <authorList>
            <person name="Looney B."/>
            <person name="Miyauchi S."/>
            <person name="Morin E."/>
            <person name="Drula E."/>
            <person name="Courty P.E."/>
            <person name="Kohler A."/>
            <person name="Kuo A."/>
            <person name="LaButti K."/>
            <person name="Pangilinan J."/>
            <person name="Lipzen A."/>
            <person name="Riley R."/>
            <person name="Andreopoulos W."/>
            <person name="He G."/>
            <person name="Johnson J."/>
            <person name="Nolan M."/>
            <person name="Tritt A."/>
            <person name="Barry K.W."/>
            <person name="Grigoriev I.V."/>
            <person name="Nagy L.G."/>
            <person name="Hibbett D."/>
            <person name="Henrissat B."/>
            <person name="Matheny P.B."/>
            <person name="Labbe J."/>
            <person name="Martin F.M."/>
        </authorList>
    </citation>
    <scope>NUCLEOTIDE SEQUENCE</scope>
    <source>
        <strain evidence="1">FP105234-sp</strain>
    </source>
</reference>